<name>A0A2P2J033_RHIMU</name>
<evidence type="ECO:0000313" key="1">
    <source>
        <dbReference type="EMBL" id="MBW86802.1"/>
    </source>
</evidence>
<organism evidence="1">
    <name type="scientific">Rhizophora mucronata</name>
    <name type="common">Asiatic mangrove</name>
    <dbReference type="NCBI Taxonomy" id="61149"/>
    <lineage>
        <taxon>Eukaryota</taxon>
        <taxon>Viridiplantae</taxon>
        <taxon>Streptophyta</taxon>
        <taxon>Embryophyta</taxon>
        <taxon>Tracheophyta</taxon>
        <taxon>Spermatophyta</taxon>
        <taxon>Magnoliopsida</taxon>
        <taxon>eudicotyledons</taxon>
        <taxon>Gunneridae</taxon>
        <taxon>Pentapetalae</taxon>
        <taxon>rosids</taxon>
        <taxon>fabids</taxon>
        <taxon>Malpighiales</taxon>
        <taxon>Rhizophoraceae</taxon>
        <taxon>Rhizophora</taxon>
    </lineage>
</organism>
<accession>A0A2P2J033</accession>
<dbReference type="EMBL" id="GGEC01006319">
    <property type="protein sequence ID" value="MBW86802.1"/>
    <property type="molecule type" value="Transcribed_RNA"/>
</dbReference>
<reference evidence="1" key="1">
    <citation type="submission" date="2018-02" db="EMBL/GenBank/DDBJ databases">
        <title>Rhizophora mucronata_Transcriptome.</title>
        <authorList>
            <person name="Meera S.P."/>
            <person name="Sreeshan A."/>
            <person name="Augustine A."/>
        </authorList>
    </citation>
    <scope>NUCLEOTIDE SEQUENCE</scope>
    <source>
        <tissue evidence="1">Leaf</tissue>
    </source>
</reference>
<dbReference type="AlphaFoldDB" id="A0A2P2J033"/>
<sequence length="37" mass="4298">MHEGISLTIIHLTSLHRSQNINEINLFLANLPHFILF</sequence>
<proteinExistence type="predicted"/>
<protein>
    <submittedName>
        <fullName evidence="1">Uncharacterized protein</fullName>
    </submittedName>
</protein>